<dbReference type="HOGENOM" id="CLU_012893_5_3_0"/>
<dbReference type="EMBL" id="CP002858">
    <property type="protein sequence ID" value="AEI15173.1"/>
    <property type="molecule type" value="Genomic_DNA"/>
</dbReference>
<feature type="transmembrane region" description="Helical" evidence="10">
    <location>
        <begin position="313"/>
        <end position="333"/>
    </location>
</feature>
<dbReference type="CDD" id="cd13137">
    <property type="entry name" value="MATE_NorM_like"/>
    <property type="match status" value="1"/>
</dbReference>
<dbReference type="GO" id="GO:0006811">
    <property type="term" value="P:monoatomic ion transport"/>
    <property type="evidence" value="ECO:0007669"/>
    <property type="project" value="UniProtKB-KW"/>
</dbReference>
<evidence type="ECO:0000256" key="6">
    <source>
        <dbReference type="ARBA" id="ARBA00022989"/>
    </source>
</evidence>
<evidence type="ECO:0000256" key="8">
    <source>
        <dbReference type="ARBA" id="ARBA00023136"/>
    </source>
</evidence>
<organism evidence="11 12">
    <name type="scientific">Flexistipes sinusarabici (strain ATCC 49648 / DSM 4947 / MAS 10)</name>
    <dbReference type="NCBI Taxonomy" id="717231"/>
    <lineage>
        <taxon>Bacteria</taxon>
        <taxon>Pseudomonadati</taxon>
        <taxon>Deferribacterota</taxon>
        <taxon>Deferribacteres</taxon>
        <taxon>Deferribacterales</taxon>
        <taxon>Flexistipitaceae</taxon>
        <taxon>Flexistipes</taxon>
    </lineage>
</organism>
<keyword evidence="2" id="KW-0813">Transport</keyword>
<evidence type="ECO:0000313" key="12">
    <source>
        <dbReference type="Proteomes" id="UP000006621"/>
    </source>
</evidence>
<keyword evidence="4" id="KW-1003">Cell membrane</keyword>
<feature type="transmembrane region" description="Helical" evidence="10">
    <location>
        <begin position="94"/>
        <end position="119"/>
    </location>
</feature>
<feature type="transmembrane region" description="Helical" evidence="10">
    <location>
        <begin position="235"/>
        <end position="260"/>
    </location>
</feature>
<accession>F8E8Q0</accession>
<feature type="transmembrane region" description="Helical" evidence="10">
    <location>
        <begin position="139"/>
        <end position="157"/>
    </location>
</feature>
<dbReference type="STRING" id="717231.Flexsi_1523"/>
<reference evidence="11 12" key="1">
    <citation type="journal article" date="2011" name="Stand. Genomic Sci.">
        <title>Genome sequence of the moderately thermophilic halophile Flexistipes sinusarabici strain (MAS10).</title>
        <authorList>
            <person name="Lapidus A."/>
            <person name="Chertkov O."/>
            <person name="Nolan M."/>
            <person name="Lucas S."/>
            <person name="Hammon N."/>
            <person name="Deshpande S."/>
            <person name="Cheng J.F."/>
            <person name="Tapia R."/>
            <person name="Han C."/>
            <person name="Goodwin L."/>
            <person name="Pitluck S."/>
            <person name="Liolios K."/>
            <person name="Pagani I."/>
            <person name="Ivanova N."/>
            <person name="Huntemann M."/>
            <person name="Mavromatis K."/>
            <person name="Mikhailova N."/>
            <person name="Pati A."/>
            <person name="Chen A."/>
            <person name="Palaniappan K."/>
            <person name="Land M."/>
            <person name="Hauser L."/>
            <person name="Brambilla E.M."/>
            <person name="Rohde M."/>
            <person name="Abt B."/>
            <person name="Spring S."/>
            <person name="Goker M."/>
            <person name="Bristow J."/>
            <person name="Eisen J.A."/>
            <person name="Markowitz V."/>
            <person name="Hugenholtz P."/>
            <person name="Kyrpides N.C."/>
            <person name="Klenk H.P."/>
            <person name="Woyke T."/>
        </authorList>
    </citation>
    <scope>NUCLEOTIDE SEQUENCE [LARGE SCALE GENOMIC DNA]</scope>
    <source>
        <strain evidence="12">DSM 4947 / MAS 10</strain>
    </source>
</reference>
<comment type="subcellular location">
    <subcellularLocation>
        <location evidence="1">Cell membrane</location>
        <topology evidence="1">Multi-pass membrane protein</topology>
    </subcellularLocation>
</comment>
<keyword evidence="7" id="KW-0406">Ion transport</keyword>
<feature type="transmembrane region" description="Helical" evidence="10">
    <location>
        <begin position="166"/>
        <end position="184"/>
    </location>
</feature>
<proteinExistence type="predicted"/>
<feature type="transmembrane region" description="Helical" evidence="10">
    <location>
        <begin position="353"/>
        <end position="372"/>
    </location>
</feature>
<dbReference type="AlphaFoldDB" id="F8E8Q0"/>
<evidence type="ECO:0000256" key="1">
    <source>
        <dbReference type="ARBA" id="ARBA00004651"/>
    </source>
</evidence>
<dbReference type="InterPro" id="IPR048279">
    <property type="entry name" value="MdtK-like"/>
</dbReference>
<dbReference type="PANTHER" id="PTHR43298:SF2">
    <property type="entry name" value="FMN_FAD EXPORTER YEEO-RELATED"/>
    <property type="match status" value="1"/>
</dbReference>
<feature type="transmembrane region" description="Helical" evidence="10">
    <location>
        <begin position="61"/>
        <end position="82"/>
    </location>
</feature>
<keyword evidence="5 10" id="KW-0812">Transmembrane</keyword>
<evidence type="ECO:0000256" key="5">
    <source>
        <dbReference type="ARBA" id="ARBA00022692"/>
    </source>
</evidence>
<dbReference type="Pfam" id="PF01554">
    <property type="entry name" value="MatE"/>
    <property type="match status" value="2"/>
</dbReference>
<dbReference type="GO" id="GO:0015297">
    <property type="term" value="F:antiporter activity"/>
    <property type="evidence" value="ECO:0007669"/>
    <property type="project" value="UniProtKB-KW"/>
</dbReference>
<dbReference type="InterPro" id="IPR050222">
    <property type="entry name" value="MATE_MdtK"/>
</dbReference>
<dbReference type="Proteomes" id="UP000006621">
    <property type="component" value="Chromosome"/>
</dbReference>
<keyword evidence="3" id="KW-0050">Antiport</keyword>
<evidence type="ECO:0000256" key="10">
    <source>
        <dbReference type="SAM" id="Phobius"/>
    </source>
</evidence>
<feature type="transmembrane region" description="Helical" evidence="10">
    <location>
        <begin position="280"/>
        <end position="301"/>
    </location>
</feature>
<feature type="transmembrane region" description="Helical" evidence="10">
    <location>
        <begin position="20"/>
        <end position="41"/>
    </location>
</feature>
<dbReference type="PANTHER" id="PTHR43298">
    <property type="entry name" value="MULTIDRUG RESISTANCE PROTEIN NORM-RELATED"/>
    <property type="match status" value="1"/>
</dbReference>
<keyword evidence="12" id="KW-1185">Reference proteome</keyword>
<reference evidence="12" key="2">
    <citation type="submission" date="2011-06" db="EMBL/GenBank/DDBJ databases">
        <title>The complete genome of Flexistipes sinusarabici DSM 4947.</title>
        <authorList>
            <person name="Lucas S."/>
            <person name="Han J."/>
            <person name="Lapidus A."/>
            <person name="Bruce D."/>
            <person name="Goodwin L."/>
            <person name="Pitluck S."/>
            <person name="Peters L."/>
            <person name="Kyrpides N."/>
            <person name="Mavromatis K."/>
            <person name="Ivanova N."/>
            <person name="Mikhailova N."/>
            <person name="Chertkov O."/>
            <person name="Detter J.C."/>
            <person name="Tapia R."/>
            <person name="Han C."/>
            <person name="Land M."/>
            <person name="Hauser L."/>
            <person name="Markowitz V."/>
            <person name="Cheng J.-F."/>
            <person name="Hugenholtz P."/>
            <person name="Woyke T."/>
            <person name="Wu D."/>
            <person name="Spring S."/>
            <person name="Schroeder M."/>
            <person name="Brambilla E."/>
            <person name="Klenk H.-P."/>
            <person name="Eisen J.A."/>
        </authorList>
    </citation>
    <scope>NUCLEOTIDE SEQUENCE [LARGE SCALE GENOMIC DNA]</scope>
    <source>
        <strain evidence="12">DSM 4947 / MAS 10</strain>
    </source>
</reference>
<dbReference type="GO" id="GO:0042910">
    <property type="term" value="F:xenobiotic transmembrane transporter activity"/>
    <property type="evidence" value="ECO:0007669"/>
    <property type="project" value="InterPro"/>
</dbReference>
<evidence type="ECO:0000256" key="4">
    <source>
        <dbReference type="ARBA" id="ARBA00022475"/>
    </source>
</evidence>
<protein>
    <recommendedName>
        <fullName evidence="9">Multidrug-efflux transporter</fullName>
    </recommendedName>
</protein>
<keyword evidence="6 10" id="KW-1133">Transmembrane helix</keyword>
<evidence type="ECO:0000256" key="9">
    <source>
        <dbReference type="ARBA" id="ARBA00031636"/>
    </source>
</evidence>
<dbReference type="KEGG" id="fsi:Flexsi_1523"/>
<dbReference type="InterPro" id="IPR002528">
    <property type="entry name" value="MATE_fam"/>
</dbReference>
<feature type="transmembrane region" description="Helical" evidence="10">
    <location>
        <begin position="190"/>
        <end position="214"/>
    </location>
</feature>
<sequence>MFKRINFRELLPLFSQSWSISWPMILIMVFMFFISLTDVFIAGRISKDVQASVGLVSQVYFIFVVVATSSNVGTVSVISRLYSSDDRETYKNAVYSILLTIFIAGIVLSVLGVLLSPFIIKLLNVPESIKKISIPLTQIYAAGVAFQYVLLCTNGILRASKMVKRSLLTMSVVCVINIFLNFYFVFYTPIYYNGIALSTAVSLFIGAVINFFFVKKILKGALSYTFYYVKRIFNIGWPSALLQLGWQLGTTTLFLIIAKLPEKSVEVMAALTNGMRIESAIFLPAFAFNMANAVIVGNLLGEGKKHEAFKNGIVTAVMGVIAITLMTLIVVIFAKDVSQILSKNSLVIDESVLYIYISMISEPFMAFSVILGGGLNGAGDTRSVMVRIVAGMWLVRIPLAYIMGISLGFGAPGIWWSMNASIITQMILITRRYFKKEWLDYAV</sequence>
<dbReference type="eggNOG" id="COG0534">
    <property type="taxonomic scope" value="Bacteria"/>
</dbReference>
<evidence type="ECO:0000256" key="2">
    <source>
        <dbReference type="ARBA" id="ARBA00022448"/>
    </source>
</evidence>
<keyword evidence="8 10" id="KW-0472">Membrane</keyword>
<dbReference type="PIRSF" id="PIRSF006603">
    <property type="entry name" value="DinF"/>
    <property type="match status" value="1"/>
</dbReference>
<gene>
    <name evidence="11" type="ordered locus">Flexsi_1523</name>
</gene>
<dbReference type="NCBIfam" id="TIGR00797">
    <property type="entry name" value="matE"/>
    <property type="match status" value="1"/>
</dbReference>
<dbReference type="GO" id="GO:0005886">
    <property type="term" value="C:plasma membrane"/>
    <property type="evidence" value="ECO:0007669"/>
    <property type="project" value="UniProtKB-SubCell"/>
</dbReference>
<evidence type="ECO:0000256" key="3">
    <source>
        <dbReference type="ARBA" id="ARBA00022449"/>
    </source>
</evidence>
<evidence type="ECO:0000256" key="7">
    <source>
        <dbReference type="ARBA" id="ARBA00023065"/>
    </source>
</evidence>
<evidence type="ECO:0000313" key="11">
    <source>
        <dbReference type="EMBL" id="AEI15173.1"/>
    </source>
</evidence>
<name>F8E8Q0_FLESM</name>